<organism evidence="3 4">
    <name type="scientific">Diacronema lutheri</name>
    <name type="common">Unicellular marine alga</name>
    <name type="synonym">Monochrysis lutheri</name>
    <dbReference type="NCBI Taxonomy" id="2081491"/>
    <lineage>
        <taxon>Eukaryota</taxon>
        <taxon>Haptista</taxon>
        <taxon>Haptophyta</taxon>
        <taxon>Pavlovophyceae</taxon>
        <taxon>Pavlovales</taxon>
        <taxon>Pavlovaceae</taxon>
        <taxon>Diacronema</taxon>
    </lineage>
</organism>
<dbReference type="PANTHER" id="PTHR19321">
    <property type="entry name" value="PROTEIN REGULATOR OF CYTOKINESIS 1 PRC1-RELATED"/>
    <property type="match status" value="1"/>
</dbReference>
<reference evidence="3" key="1">
    <citation type="submission" date="2021-05" db="EMBL/GenBank/DDBJ databases">
        <title>The genome of the haptophyte Pavlova lutheri (Diacronema luteri, Pavlovales) - a model for lipid biosynthesis in eukaryotic algae.</title>
        <authorList>
            <person name="Hulatt C.J."/>
            <person name="Posewitz M.C."/>
        </authorList>
    </citation>
    <scope>NUCLEOTIDE SEQUENCE</scope>
    <source>
        <strain evidence="3">NIVA-4/92</strain>
    </source>
</reference>
<dbReference type="EMBL" id="JAGTXO010000003">
    <property type="protein sequence ID" value="KAG8469242.1"/>
    <property type="molecule type" value="Genomic_DNA"/>
</dbReference>
<evidence type="ECO:0000256" key="2">
    <source>
        <dbReference type="SAM" id="MobiDB-lite"/>
    </source>
</evidence>
<comment type="caution">
    <text evidence="3">The sequence shown here is derived from an EMBL/GenBank/DDBJ whole genome shotgun (WGS) entry which is preliminary data.</text>
</comment>
<name>A0A8J5XV98_DIALT</name>
<feature type="region of interest" description="Disordered" evidence="2">
    <location>
        <begin position="467"/>
        <end position="561"/>
    </location>
</feature>
<evidence type="ECO:0000256" key="1">
    <source>
        <dbReference type="SAM" id="Coils"/>
    </source>
</evidence>
<dbReference type="GO" id="GO:0008017">
    <property type="term" value="F:microtubule binding"/>
    <property type="evidence" value="ECO:0007669"/>
    <property type="project" value="InterPro"/>
</dbReference>
<feature type="compositionally biased region" description="Low complexity" evidence="2">
    <location>
        <begin position="490"/>
        <end position="499"/>
    </location>
</feature>
<dbReference type="InterPro" id="IPR007145">
    <property type="entry name" value="MAP65_Ase1_PRC1"/>
</dbReference>
<dbReference type="GO" id="GO:0005819">
    <property type="term" value="C:spindle"/>
    <property type="evidence" value="ECO:0007669"/>
    <property type="project" value="TreeGrafter"/>
</dbReference>
<feature type="region of interest" description="Disordered" evidence="2">
    <location>
        <begin position="601"/>
        <end position="628"/>
    </location>
</feature>
<dbReference type="GO" id="GO:0000226">
    <property type="term" value="P:microtubule cytoskeleton organization"/>
    <property type="evidence" value="ECO:0007669"/>
    <property type="project" value="InterPro"/>
</dbReference>
<accession>A0A8J5XV98</accession>
<protein>
    <submittedName>
        <fullName evidence="3">Uncharacterized protein</fullName>
    </submittedName>
</protein>
<dbReference type="Pfam" id="PF03999">
    <property type="entry name" value="MAP65_ASE1"/>
    <property type="match status" value="1"/>
</dbReference>
<gene>
    <name evidence="3" type="ORF">KFE25_007760</name>
</gene>
<feature type="compositionally biased region" description="Low complexity" evidence="2">
    <location>
        <begin position="519"/>
        <end position="560"/>
    </location>
</feature>
<keyword evidence="4" id="KW-1185">Reference proteome</keyword>
<dbReference type="PANTHER" id="PTHR19321:SF41">
    <property type="entry name" value="FASCETTO-RELATED"/>
    <property type="match status" value="1"/>
</dbReference>
<dbReference type="Proteomes" id="UP000751190">
    <property type="component" value="Unassembled WGS sequence"/>
</dbReference>
<keyword evidence="1" id="KW-0175">Coiled coil</keyword>
<feature type="region of interest" description="Disordered" evidence="2">
    <location>
        <begin position="321"/>
        <end position="340"/>
    </location>
</feature>
<dbReference type="OMA" id="WLFACDE"/>
<dbReference type="AlphaFoldDB" id="A0A8J5XV98"/>
<dbReference type="GO" id="GO:0005737">
    <property type="term" value="C:cytoplasm"/>
    <property type="evidence" value="ECO:0007669"/>
    <property type="project" value="TreeGrafter"/>
</dbReference>
<feature type="region of interest" description="Disordered" evidence="2">
    <location>
        <begin position="656"/>
        <end position="680"/>
    </location>
</feature>
<feature type="compositionally biased region" description="Basic and acidic residues" evidence="2">
    <location>
        <begin position="656"/>
        <end position="672"/>
    </location>
</feature>
<evidence type="ECO:0000313" key="4">
    <source>
        <dbReference type="Proteomes" id="UP000751190"/>
    </source>
</evidence>
<dbReference type="Gene3D" id="1.20.58.1520">
    <property type="match status" value="1"/>
</dbReference>
<feature type="coiled-coil region" evidence="1">
    <location>
        <begin position="349"/>
        <end position="403"/>
    </location>
</feature>
<feature type="region of interest" description="Disordered" evidence="2">
    <location>
        <begin position="704"/>
        <end position="755"/>
    </location>
</feature>
<dbReference type="OrthoDB" id="642895at2759"/>
<evidence type="ECO:0000313" key="3">
    <source>
        <dbReference type="EMBL" id="KAG8469242.1"/>
    </source>
</evidence>
<proteinExistence type="predicted"/>
<sequence length="755" mass="79110">MVARQWSRGAEAEGEGGPDLAEELDGRLDSLCALAHDSLAQTWTEVGSTPGERAGAIGALKEQLTATFLAALTRETELRDALQADVRAALGEIEQAAAELGEDPSVLAQPSAGSLRARVASCARELDAWRARRAERARVVHALRDEARALSEVLGKALDEPHDSAPLSAHAHRRLDARVGELRAERASRAHEAAELRAQLVALRAALDGEEPAQASSGDNDLSARALGALRAELAELERTRALRAAQISSIASRIGEICAELGLQLDPEAARTASSDLREAAVHSWRSELERLERLRRASLSRLVDEARIELDELRAQLGVPPPLDEADDGAAAGARGGNTSALDHEAAEQLEGTLARLGARVDELRARQRDAAPILRLRARRSELRAQRVQLEESMADKTRLTSRKDPGRLLREERARKLCSVETPRVTAKLVDALRAWEASRAEPFLYGGVPLLRAVEAEEEFEAAEAEAKRAQRAAPRPGAPPPAAPAAGAGRTPASMRHAADGAPPPSHCTPSRAGASAHAAGTGHAGLEPGSAPPSRAASAPRGAPASAPRSAAADLEGARGAFPGDAAGAEPFRPVPLSLQQILAAANVEDDDARAEEGAAAATTAAGGGAAGGTTPPGDGCGARKTLTYRLRDEAAIAIAAAEAARRATMADDARRPQTARERGTVRKGPATTGHMTVRTVESVVALAARLKADARKNAEAASRGRAGKPMHGTPSKAVLRAFAESNGRAPTSPNDLIDLLSPPQQQR</sequence>